<dbReference type="RefSeq" id="WP_378614018.1">
    <property type="nucleotide sequence ID" value="NZ_JBHSAX010000017.1"/>
</dbReference>
<dbReference type="InterPro" id="IPR050266">
    <property type="entry name" value="AB_hydrolase_sf"/>
</dbReference>
<accession>A0ABV8DW53</accession>
<feature type="domain" description="AB hydrolase-1" evidence="1">
    <location>
        <begin position="57"/>
        <end position="273"/>
    </location>
</feature>
<dbReference type="GO" id="GO:0016787">
    <property type="term" value="F:hydrolase activity"/>
    <property type="evidence" value="ECO:0007669"/>
    <property type="project" value="UniProtKB-KW"/>
</dbReference>
<dbReference type="SUPFAM" id="SSF53474">
    <property type="entry name" value="alpha/beta-Hydrolases"/>
    <property type="match status" value="1"/>
</dbReference>
<evidence type="ECO:0000313" key="3">
    <source>
        <dbReference type="Proteomes" id="UP001595696"/>
    </source>
</evidence>
<dbReference type="InterPro" id="IPR029058">
    <property type="entry name" value="AB_hydrolase_fold"/>
</dbReference>
<protein>
    <submittedName>
        <fullName evidence="2">Alpha/beta fold hydrolase</fullName>
    </submittedName>
</protein>
<sequence length="296" mass="31571">MAIRAGHFGSAKAREKFVAAYGAAEALYPIPWRDLEVPTSYGPTYVRSSGDGTGTPLVLIHGFQGNSLMWSPVIERLARRRTVYLPDIIGTPGRSVQTEPIVHGAEMARWLGEVLTGLELPRAHLVAFSHGGRLAGMLAGQSSIPASLTLIEPGSVLVPVRTVLLARMVLAGIRPTSGRTRRLLAKLQPGVPTTPEDTELATAAIRFRMSLPYARVLADADLTAIATPTLVLCGGGTVLYDPAAAVTRARALIPNVETEVFPEVSHGLLAEVPRSAATRLLQFTALHDLRVPRATA</sequence>
<evidence type="ECO:0000259" key="1">
    <source>
        <dbReference type="Pfam" id="PF12697"/>
    </source>
</evidence>
<dbReference type="PANTHER" id="PTHR43798">
    <property type="entry name" value="MONOACYLGLYCEROL LIPASE"/>
    <property type="match status" value="1"/>
</dbReference>
<evidence type="ECO:0000313" key="2">
    <source>
        <dbReference type="EMBL" id="MFC3964246.1"/>
    </source>
</evidence>
<organism evidence="2 3">
    <name type="scientific">Nocardia jiangsuensis</name>
    <dbReference type="NCBI Taxonomy" id="1691563"/>
    <lineage>
        <taxon>Bacteria</taxon>
        <taxon>Bacillati</taxon>
        <taxon>Actinomycetota</taxon>
        <taxon>Actinomycetes</taxon>
        <taxon>Mycobacteriales</taxon>
        <taxon>Nocardiaceae</taxon>
        <taxon>Nocardia</taxon>
    </lineage>
</organism>
<dbReference type="PANTHER" id="PTHR43798:SF33">
    <property type="entry name" value="HYDROLASE, PUTATIVE (AFU_ORTHOLOGUE AFUA_2G14860)-RELATED"/>
    <property type="match status" value="1"/>
</dbReference>
<dbReference type="Pfam" id="PF12697">
    <property type="entry name" value="Abhydrolase_6"/>
    <property type="match status" value="1"/>
</dbReference>
<dbReference type="InterPro" id="IPR000073">
    <property type="entry name" value="AB_hydrolase_1"/>
</dbReference>
<reference evidence="3" key="1">
    <citation type="journal article" date="2019" name="Int. J. Syst. Evol. Microbiol.">
        <title>The Global Catalogue of Microorganisms (GCM) 10K type strain sequencing project: providing services to taxonomists for standard genome sequencing and annotation.</title>
        <authorList>
            <consortium name="The Broad Institute Genomics Platform"/>
            <consortium name="The Broad Institute Genome Sequencing Center for Infectious Disease"/>
            <person name="Wu L."/>
            <person name="Ma J."/>
        </authorList>
    </citation>
    <scope>NUCLEOTIDE SEQUENCE [LARGE SCALE GENOMIC DNA]</scope>
    <source>
        <strain evidence="3">CGMCC 4.7330</strain>
    </source>
</reference>
<keyword evidence="2" id="KW-0378">Hydrolase</keyword>
<gene>
    <name evidence="2" type="ORF">ACFO0B_19850</name>
</gene>
<dbReference type="Gene3D" id="3.40.50.1820">
    <property type="entry name" value="alpha/beta hydrolase"/>
    <property type="match status" value="1"/>
</dbReference>
<proteinExistence type="predicted"/>
<name>A0ABV8DW53_9NOCA</name>
<comment type="caution">
    <text evidence="2">The sequence shown here is derived from an EMBL/GenBank/DDBJ whole genome shotgun (WGS) entry which is preliminary data.</text>
</comment>
<dbReference type="EMBL" id="JBHSAX010000017">
    <property type="protein sequence ID" value="MFC3964246.1"/>
    <property type="molecule type" value="Genomic_DNA"/>
</dbReference>
<keyword evidence="3" id="KW-1185">Reference proteome</keyword>
<dbReference type="Proteomes" id="UP001595696">
    <property type="component" value="Unassembled WGS sequence"/>
</dbReference>